<dbReference type="Gene3D" id="1.10.760.10">
    <property type="entry name" value="Cytochrome c-like domain"/>
    <property type="match status" value="1"/>
</dbReference>
<dbReference type="InterPro" id="IPR016024">
    <property type="entry name" value="ARM-type_fold"/>
</dbReference>
<dbReference type="InterPro" id="IPR011041">
    <property type="entry name" value="Quinoprot_gluc/sorb_DH_b-prop"/>
</dbReference>
<dbReference type="AlphaFoldDB" id="A0A7W7YAM1"/>
<dbReference type="InterPro" id="IPR011989">
    <property type="entry name" value="ARM-like"/>
</dbReference>
<dbReference type="Gene3D" id="1.25.10.10">
    <property type="entry name" value="Leucine-rich Repeat Variant"/>
    <property type="match status" value="1"/>
</dbReference>
<feature type="chain" id="PRO_5030741960" evidence="5">
    <location>
        <begin position="17"/>
        <end position="1017"/>
    </location>
</feature>
<dbReference type="GO" id="GO:0020037">
    <property type="term" value="F:heme binding"/>
    <property type="evidence" value="ECO:0007669"/>
    <property type="project" value="InterPro"/>
</dbReference>
<gene>
    <name evidence="7" type="ORF">HNQ65_002266</name>
</gene>
<dbReference type="PROSITE" id="PS51007">
    <property type="entry name" value="CYTC"/>
    <property type="match status" value="1"/>
</dbReference>
<evidence type="ECO:0000256" key="5">
    <source>
        <dbReference type="SAM" id="SignalP"/>
    </source>
</evidence>
<evidence type="ECO:0000256" key="2">
    <source>
        <dbReference type="ARBA" id="ARBA00022723"/>
    </source>
</evidence>
<dbReference type="SUPFAM" id="SSF50952">
    <property type="entry name" value="Soluble quinoprotein glucose dehydrogenase"/>
    <property type="match status" value="1"/>
</dbReference>
<dbReference type="InterPro" id="IPR009056">
    <property type="entry name" value="Cyt_c-like_dom"/>
</dbReference>
<dbReference type="NCBIfam" id="TIGR02603">
    <property type="entry name" value="CxxCH_TIGR02603"/>
    <property type="match status" value="1"/>
</dbReference>
<dbReference type="GO" id="GO:0009055">
    <property type="term" value="F:electron transfer activity"/>
    <property type="evidence" value="ECO:0007669"/>
    <property type="project" value="InterPro"/>
</dbReference>
<accession>A0A7W7YAM1</accession>
<comment type="caution">
    <text evidence="7">The sequence shown here is derived from an EMBL/GenBank/DDBJ whole genome shotgun (WGS) entry which is preliminary data.</text>
</comment>
<protein>
    <submittedName>
        <fullName evidence="7">Putative heme-binding domain-containing protein</fullName>
    </submittedName>
</protein>
<dbReference type="Pfam" id="PF00034">
    <property type="entry name" value="Cytochrom_C"/>
    <property type="match status" value="1"/>
</dbReference>
<dbReference type="PANTHER" id="PTHR33546:SF1">
    <property type="entry name" value="LARGE, MULTIFUNCTIONAL SECRETED PROTEIN"/>
    <property type="match status" value="1"/>
</dbReference>
<evidence type="ECO:0000256" key="1">
    <source>
        <dbReference type="ARBA" id="ARBA00022617"/>
    </source>
</evidence>
<keyword evidence="1 4" id="KW-0349">Heme</keyword>
<sequence>MNTRLFLLLLGSSALAADPNVKPDAVAGNEAVKKIMETRAGRGVMRDDTPPTPPEEALKKFKTRSDVAIDLMAAEPVVEQPLYASWDSKGRMWVVQYRQYQFPAGLKIISYDQHLRAKFDKVPLPPPRGEKGADKITVFEDTDGDGFFDKHEDVITGLNIASAALHGMGRIWVLNPPYLLSYADADFDAKPDSDTPEVELSGFGLEDTHSVATNLQWGMDGWLYGANGSTTTGNVSSANTKNVKWEGQCIWRYHPIKKTFEIYAEGGGNTFSLDIDSKGRLFSGTNGASRGMHYEQGSYGIKGWGKHGPLTNPYAFGWFEHMNHQGDNKRFPQAFTVYEGGLLGSAYEGKIIAPNALQNLVYVSERIPEGSTFRTKDEENLLSTPDRWFRPVWAGVGPDGGFYMADWYDTRLSHVSPIDDWHKTSGRIYRVRPAAGVPKLKPFDLSKATPDELLGYLSHPNEWFRKQAVLEIGWRELDQLYPQLMKMLTEHNNPHALEALWSIDLISQHKTGEPFQGDPIIYNLLEHQDAYVRRWIVKLIGERRSSWVEGSLIPRAKSETNIEVRAQILASAKKLKASTALPLLWAGDAEDISGHLPLLAWWALESKAEKERAAVFAFLKSDTAFLKTTLFRDHLAEKLAKRYALAGGEENLQSCADLLAMTNDEALRGKFIAGIASAFEGAEMPKLPEALTKALNDYIAKQSGGDLTLALRSGNADALKSALKLLEDKKASNTARIAIAKTLAELGKQEAVMPMVNILKATNPPGLKRGILQAAAKFDDKRIPEALLLGWEGQIAGDKALREDALRVMAGRKEWAQILVSFVNEWKIPAKQFTVDIVRQLSLHKDPEIDAAIDKHWKGLLATGPTPEKKKESERIKAVVKTGLGDPAKGKIQFMGRCAICHTLFGEGGKIGPDLTGYDRTNADFWLDNLFMPSMEIREGFGAYIVKTKGGQILTGLMDAQDASGIVLKDMAGNKTAFKQADIEKLEASPISLMPEGLTTGMSDADLKDFFAYLMKK</sequence>
<feature type="signal peptide" evidence="5">
    <location>
        <begin position="1"/>
        <end position="16"/>
    </location>
</feature>
<evidence type="ECO:0000313" key="8">
    <source>
        <dbReference type="Proteomes" id="UP000590740"/>
    </source>
</evidence>
<keyword evidence="5" id="KW-0732">Signal</keyword>
<keyword evidence="3 4" id="KW-0408">Iron</keyword>
<organism evidence="7 8">
    <name type="scientific">Prosthecobacter vanneervenii</name>
    <dbReference type="NCBI Taxonomy" id="48466"/>
    <lineage>
        <taxon>Bacteria</taxon>
        <taxon>Pseudomonadati</taxon>
        <taxon>Verrucomicrobiota</taxon>
        <taxon>Verrucomicrobiia</taxon>
        <taxon>Verrucomicrobiales</taxon>
        <taxon>Verrucomicrobiaceae</taxon>
        <taxon>Prosthecobacter</taxon>
    </lineage>
</organism>
<dbReference type="RefSeq" id="WP_184339599.1">
    <property type="nucleotide sequence ID" value="NZ_JACHIG010000004.1"/>
</dbReference>
<evidence type="ECO:0000259" key="6">
    <source>
        <dbReference type="PROSITE" id="PS51007"/>
    </source>
</evidence>
<name>A0A7W7YAM1_9BACT</name>
<dbReference type="EMBL" id="JACHIG010000004">
    <property type="protein sequence ID" value="MBB5032684.1"/>
    <property type="molecule type" value="Genomic_DNA"/>
</dbReference>
<reference evidence="7 8" key="1">
    <citation type="submission" date="2020-08" db="EMBL/GenBank/DDBJ databases">
        <title>Genomic Encyclopedia of Type Strains, Phase IV (KMG-IV): sequencing the most valuable type-strain genomes for metagenomic binning, comparative biology and taxonomic classification.</title>
        <authorList>
            <person name="Goeker M."/>
        </authorList>
    </citation>
    <scope>NUCLEOTIDE SEQUENCE [LARGE SCALE GENOMIC DNA]</scope>
    <source>
        <strain evidence="7 8">DSM 12252</strain>
    </source>
</reference>
<evidence type="ECO:0000313" key="7">
    <source>
        <dbReference type="EMBL" id="MBB5032684.1"/>
    </source>
</evidence>
<dbReference type="InterPro" id="IPR013427">
    <property type="entry name" value="Haem-bd_dom_put"/>
</dbReference>
<keyword evidence="8" id="KW-1185">Reference proteome</keyword>
<dbReference type="InterPro" id="IPR055557">
    <property type="entry name" value="DUF7133"/>
</dbReference>
<dbReference type="SUPFAM" id="SSF46626">
    <property type="entry name" value="Cytochrome c"/>
    <property type="match status" value="1"/>
</dbReference>
<proteinExistence type="predicted"/>
<dbReference type="InterPro" id="IPR011042">
    <property type="entry name" value="6-blade_b-propeller_TolB-like"/>
</dbReference>
<evidence type="ECO:0000256" key="3">
    <source>
        <dbReference type="ARBA" id="ARBA00023004"/>
    </source>
</evidence>
<evidence type="ECO:0000256" key="4">
    <source>
        <dbReference type="PROSITE-ProRule" id="PRU00433"/>
    </source>
</evidence>
<dbReference type="Pfam" id="PF23500">
    <property type="entry name" value="DUF7133"/>
    <property type="match status" value="1"/>
</dbReference>
<feature type="domain" description="Cytochrome c" evidence="6">
    <location>
        <begin position="885"/>
        <end position="1017"/>
    </location>
</feature>
<dbReference type="PANTHER" id="PTHR33546">
    <property type="entry name" value="LARGE, MULTIFUNCTIONAL SECRETED PROTEIN-RELATED"/>
    <property type="match status" value="1"/>
</dbReference>
<keyword evidence="2 4" id="KW-0479">Metal-binding</keyword>
<dbReference type="GO" id="GO:0046872">
    <property type="term" value="F:metal ion binding"/>
    <property type="evidence" value="ECO:0007669"/>
    <property type="project" value="UniProtKB-KW"/>
</dbReference>
<dbReference type="Proteomes" id="UP000590740">
    <property type="component" value="Unassembled WGS sequence"/>
</dbReference>
<dbReference type="InterPro" id="IPR036909">
    <property type="entry name" value="Cyt_c-like_dom_sf"/>
</dbReference>
<dbReference type="SUPFAM" id="SSF48371">
    <property type="entry name" value="ARM repeat"/>
    <property type="match status" value="1"/>
</dbReference>
<dbReference type="Gene3D" id="2.120.10.30">
    <property type="entry name" value="TolB, C-terminal domain"/>
    <property type="match status" value="1"/>
</dbReference>